<dbReference type="EMBL" id="JACSCY010000004">
    <property type="protein sequence ID" value="MBC6610576.1"/>
    <property type="molecule type" value="Genomic_DNA"/>
</dbReference>
<sequence>MKKIYPHIWLYAMLFIMLLLLVPRAGFEGDVGCWVRWGTHIHDQGLRNAYEHPGNNYNPFYHYVLWAYGKLVGTPEKIQRYRHALKAFTLLFDFAGAIMLAALATPGSQRRFMLSLLLLFNIGYLYNTLVWEQIDAILTFFAALAVVLALRKNITLSVLAYVIAFNVKPQAIIFLPPLFFLWLPLLRTRGIVIGQAIGAAVVLQLLILTPFVWMAERSGWPRLVEINLHAADMYPFISMSARNLWTFIAPDGPFPLISAWDDTTVGALGLTYRQWGLILFMLCSAIALLPLLLLCLMAFRQKRQQYVVREQALVLISCATIPLLFTYLNTQMHERYWHAAVLFLGGYGFLTGRYQLLILVSVAYTIQLEAILRFLELKNYGTLLFNAWLNATMFTVSVVWAIAEIYRIAPVRRMWASLTSSIQGSNRVSNPLVASVE</sequence>
<dbReference type="Proteomes" id="UP000622017">
    <property type="component" value="Unassembled WGS sequence"/>
</dbReference>
<comment type="caution">
    <text evidence="2">The sequence shown here is derived from an EMBL/GenBank/DDBJ whole genome shotgun (WGS) entry which is preliminary data.</text>
</comment>
<protein>
    <recommendedName>
        <fullName evidence="4">DUF2029 domain-containing protein</fullName>
    </recommendedName>
</protein>
<feature type="transmembrane region" description="Helical" evidence="1">
    <location>
        <begin position="311"/>
        <end position="329"/>
    </location>
</feature>
<keyword evidence="1" id="KW-0472">Membrane</keyword>
<evidence type="ECO:0000313" key="2">
    <source>
        <dbReference type="EMBL" id="MBC6610576.1"/>
    </source>
</evidence>
<accession>A0ABR7MHL1</accession>
<evidence type="ECO:0008006" key="4">
    <source>
        <dbReference type="Google" id="ProtNLM"/>
    </source>
</evidence>
<dbReference type="RefSeq" id="WP_187318881.1">
    <property type="nucleotide sequence ID" value="NZ_JACSCY010000004.1"/>
</dbReference>
<feature type="transmembrane region" description="Helical" evidence="1">
    <location>
        <begin position="190"/>
        <end position="213"/>
    </location>
</feature>
<evidence type="ECO:0000256" key="1">
    <source>
        <dbReference type="SAM" id="Phobius"/>
    </source>
</evidence>
<feature type="transmembrane region" description="Helical" evidence="1">
    <location>
        <begin position="87"/>
        <end position="106"/>
    </location>
</feature>
<keyword evidence="1" id="KW-1133">Transmembrane helix</keyword>
<feature type="transmembrane region" description="Helical" evidence="1">
    <location>
        <begin position="136"/>
        <end position="154"/>
    </location>
</feature>
<reference evidence="2 3" key="1">
    <citation type="submission" date="2020-08" db="EMBL/GenBank/DDBJ databases">
        <title>Hymenobacter sp.</title>
        <authorList>
            <person name="Kim M.K."/>
        </authorList>
    </citation>
    <scope>NUCLEOTIDE SEQUENCE [LARGE SCALE GENOMIC DNA]</scope>
    <source>
        <strain evidence="2 3">BT507</strain>
    </source>
</reference>
<keyword evidence="1" id="KW-0812">Transmembrane</keyword>
<name>A0ABR7MHL1_9BACT</name>
<proteinExistence type="predicted"/>
<feature type="transmembrane region" description="Helical" evidence="1">
    <location>
        <begin position="160"/>
        <end position="183"/>
    </location>
</feature>
<feature type="transmembrane region" description="Helical" evidence="1">
    <location>
        <begin position="387"/>
        <end position="406"/>
    </location>
</feature>
<feature type="transmembrane region" description="Helical" evidence="1">
    <location>
        <begin position="275"/>
        <end position="299"/>
    </location>
</feature>
<gene>
    <name evidence="2" type="ORF">H8B15_06565</name>
</gene>
<evidence type="ECO:0000313" key="3">
    <source>
        <dbReference type="Proteomes" id="UP000622017"/>
    </source>
</evidence>
<feature type="transmembrane region" description="Helical" evidence="1">
    <location>
        <begin position="6"/>
        <end position="27"/>
    </location>
</feature>
<organism evidence="2 3">
    <name type="scientific">Hymenobacter citatus</name>
    <dbReference type="NCBI Taxonomy" id="2763506"/>
    <lineage>
        <taxon>Bacteria</taxon>
        <taxon>Pseudomonadati</taxon>
        <taxon>Bacteroidota</taxon>
        <taxon>Cytophagia</taxon>
        <taxon>Cytophagales</taxon>
        <taxon>Hymenobacteraceae</taxon>
        <taxon>Hymenobacter</taxon>
    </lineage>
</organism>
<keyword evidence="3" id="KW-1185">Reference proteome</keyword>